<dbReference type="Pfam" id="PF08331">
    <property type="entry name" value="QueG_DUF1730"/>
    <property type="match status" value="1"/>
</dbReference>
<evidence type="ECO:0000313" key="12">
    <source>
        <dbReference type="Proteomes" id="UP000032900"/>
    </source>
</evidence>
<comment type="cofactor">
    <cofactor evidence="9">
        <name>[4Fe-4S] cluster</name>
        <dbReference type="ChEBI" id="CHEBI:49883"/>
    </cofactor>
    <text evidence="9">Binds 2 [4Fe-4S] clusters per monomer.</text>
</comment>
<dbReference type="InterPro" id="IPR013542">
    <property type="entry name" value="QueG_DUF1730"/>
</dbReference>
<name>A0A0E9LT40_9BACT</name>
<evidence type="ECO:0000256" key="6">
    <source>
        <dbReference type="ARBA" id="ARBA00023002"/>
    </source>
</evidence>
<dbReference type="InterPro" id="IPR017896">
    <property type="entry name" value="4Fe4S_Fe-S-bd"/>
</dbReference>
<comment type="similarity">
    <text evidence="9">Belongs to the QueG family.</text>
</comment>
<feature type="binding site" evidence="9">
    <location>
        <position position="195"/>
    </location>
    <ligand>
        <name>[4Fe-4S] cluster</name>
        <dbReference type="ChEBI" id="CHEBI:49883"/>
        <label>1</label>
    </ligand>
</feature>
<evidence type="ECO:0000256" key="9">
    <source>
        <dbReference type="HAMAP-Rule" id="MF_00916"/>
    </source>
</evidence>
<feature type="binding site" evidence="9">
    <location>
        <position position="169"/>
    </location>
    <ligand>
        <name>cob(II)alamin</name>
        <dbReference type="ChEBI" id="CHEBI:16304"/>
    </ligand>
</feature>
<dbReference type="GO" id="GO:0005737">
    <property type="term" value="C:cytoplasm"/>
    <property type="evidence" value="ECO:0007669"/>
    <property type="project" value="UniProtKB-SubCell"/>
</dbReference>
<comment type="function">
    <text evidence="9">Catalyzes the conversion of epoxyqueuosine (oQ) to queuosine (Q), which is a hypermodified base found in the wobble positions of tRNA(Asp), tRNA(Asn), tRNA(His) and tRNA(Tyr).</text>
</comment>
<dbReference type="InterPro" id="IPR004453">
    <property type="entry name" value="QueG"/>
</dbReference>
<comment type="caution">
    <text evidence="11">The sequence shown here is derived from an EMBL/GenBank/DDBJ whole genome shotgun (WGS) entry which is preliminary data.</text>
</comment>
<comment type="cofactor">
    <cofactor evidence="9">
        <name>cob(II)alamin</name>
        <dbReference type="ChEBI" id="CHEBI:16304"/>
    </cofactor>
</comment>
<dbReference type="GO" id="GO:0052693">
    <property type="term" value="F:epoxyqueuosine reductase activity"/>
    <property type="evidence" value="ECO:0007669"/>
    <property type="project" value="UniProtKB-UniRule"/>
</dbReference>
<comment type="pathway">
    <text evidence="9">tRNA modification; tRNA-queuosine biosynthesis.</text>
</comment>
<feature type="binding site" evidence="9">
    <location>
        <begin position="242"/>
        <end position="243"/>
    </location>
    <ligand>
        <name>cob(II)alamin</name>
        <dbReference type="ChEBI" id="CHEBI:16304"/>
    </ligand>
</feature>
<feature type="active site" description="Proton donor" evidence="9">
    <location>
        <position position="134"/>
    </location>
</feature>
<dbReference type="Pfam" id="PF13484">
    <property type="entry name" value="Fer4_16"/>
    <property type="match status" value="1"/>
</dbReference>
<dbReference type="PANTHER" id="PTHR30002">
    <property type="entry name" value="EPOXYQUEUOSINE REDUCTASE"/>
    <property type="match status" value="1"/>
</dbReference>
<dbReference type="GO" id="GO:0008616">
    <property type="term" value="P:tRNA queuosine(34) biosynthetic process"/>
    <property type="evidence" value="ECO:0007669"/>
    <property type="project" value="UniProtKB-UniRule"/>
</dbReference>
<feature type="binding site" evidence="9">
    <location>
        <position position="245"/>
    </location>
    <ligand>
        <name>[4Fe-4S] cluster</name>
        <dbReference type="ChEBI" id="CHEBI:49883"/>
        <label>2</label>
    </ligand>
</feature>
<feature type="binding site" evidence="9">
    <location>
        <position position="224"/>
    </location>
    <ligand>
        <name>tRNA</name>
        <dbReference type="ChEBI" id="CHEBI:17843"/>
    </ligand>
</feature>
<evidence type="ECO:0000256" key="2">
    <source>
        <dbReference type="ARBA" id="ARBA00022490"/>
    </source>
</evidence>
<evidence type="ECO:0000256" key="4">
    <source>
        <dbReference type="ARBA" id="ARBA00022723"/>
    </source>
</evidence>
<feature type="binding site" evidence="9">
    <location>
        <position position="155"/>
    </location>
    <ligand>
        <name>cob(II)alamin</name>
        <dbReference type="ChEBI" id="CHEBI:16304"/>
    </ligand>
</feature>
<dbReference type="GO" id="GO:0031419">
    <property type="term" value="F:cobalamin binding"/>
    <property type="evidence" value="ECO:0007669"/>
    <property type="project" value="UniProtKB-KW"/>
</dbReference>
<dbReference type="PANTHER" id="PTHR30002:SF4">
    <property type="entry name" value="EPOXYQUEUOSINE REDUCTASE"/>
    <property type="match status" value="1"/>
</dbReference>
<dbReference type="SUPFAM" id="SSF46548">
    <property type="entry name" value="alpha-helical ferredoxin"/>
    <property type="match status" value="1"/>
</dbReference>
<keyword evidence="9" id="KW-0170">Cobalt</keyword>
<keyword evidence="1 9" id="KW-0004">4Fe-4S</keyword>
<feature type="binding site" evidence="9">
    <location>
        <position position="134"/>
    </location>
    <ligand>
        <name>cob(II)alamin</name>
        <dbReference type="ChEBI" id="CHEBI:16304"/>
    </ligand>
</feature>
<comment type="subcellular location">
    <subcellularLocation>
        <location evidence="9">Cytoplasm</location>
    </subcellularLocation>
</comment>
<dbReference type="GO" id="GO:0046872">
    <property type="term" value="F:metal ion binding"/>
    <property type="evidence" value="ECO:0007669"/>
    <property type="project" value="UniProtKB-KW"/>
</dbReference>
<dbReference type="Gene3D" id="3.30.70.20">
    <property type="match status" value="1"/>
</dbReference>
<keyword evidence="7 9" id="KW-0408">Iron</keyword>
<dbReference type="EC" id="1.17.99.6" evidence="9"/>
<reference evidence="11 12" key="1">
    <citation type="journal article" date="2015" name="Microbes Environ.">
        <title>Distribution and evolution of nitrogen fixation genes in the phylum bacteroidetes.</title>
        <authorList>
            <person name="Inoue J."/>
            <person name="Oshima K."/>
            <person name="Suda W."/>
            <person name="Sakamoto M."/>
            <person name="Iino T."/>
            <person name="Noda S."/>
            <person name="Hongoh Y."/>
            <person name="Hattori M."/>
            <person name="Ohkuma M."/>
        </authorList>
    </citation>
    <scope>NUCLEOTIDE SEQUENCE [LARGE SCALE GENOMIC DNA]</scope>
    <source>
        <strain evidence="11">JCM 15548</strain>
    </source>
</reference>
<dbReference type="GO" id="GO:0051539">
    <property type="term" value="F:4 iron, 4 sulfur cluster binding"/>
    <property type="evidence" value="ECO:0007669"/>
    <property type="project" value="UniProtKB-KW"/>
</dbReference>
<accession>A0A0E9LT40</accession>
<dbReference type="EMBL" id="BAZW01000001">
    <property type="protein sequence ID" value="GAO28015.1"/>
    <property type="molecule type" value="Genomic_DNA"/>
</dbReference>
<keyword evidence="5 9" id="KW-0671">Queuosine biosynthesis</keyword>
<keyword evidence="2 9" id="KW-0963">Cytoplasm</keyword>
<protein>
    <recommendedName>
        <fullName evidence="9">Epoxyqueuosine reductase</fullName>
        <ecNumber evidence="9">1.17.99.6</ecNumber>
    </recommendedName>
    <alternativeName>
        <fullName evidence="9">Queuosine biosynthesis protein QueG</fullName>
    </alternativeName>
</protein>
<dbReference type="PROSITE" id="PS00198">
    <property type="entry name" value="4FE4S_FER_1"/>
    <property type="match status" value="1"/>
</dbReference>
<gene>
    <name evidence="9" type="primary">queG</name>
    <name evidence="11" type="ORF">JCM15548_71</name>
</gene>
<dbReference type="Proteomes" id="UP000032900">
    <property type="component" value="Unassembled WGS sequence"/>
</dbReference>
<comment type="subunit">
    <text evidence="9">Monomer.</text>
</comment>
<evidence type="ECO:0000259" key="10">
    <source>
        <dbReference type="PROSITE" id="PS51379"/>
    </source>
</evidence>
<keyword evidence="6 9" id="KW-0560">Oxidoreductase</keyword>
<dbReference type="STRING" id="1236989.JCM15548_71"/>
<evidence type="ECO:0000256" key="8">
    <source>
        <dbReference type="ARBA" id="ARBA00023014"/>
    </source>
</evidence>
<feature type="binding site" evidence="9">
    <location>
        <position position="199"/>
    </location>
    <ligand>
        <name>[4Fe-4S] cluster</name>
        <dbReference type="ChEBI" id="CHEBI:49883"/>
        <label>2</label>
    </ligand>
</feature>
<feature type="binding site" evidence="9">
    <location>
        <position position="192"/>
    </location>
    <ligand>
        <name>[4Fe-4S] cluster</name>
        <dbReference type="ChEBI" id="CHEBI:49883"/>
        <label>1</label>
    </ligand>
</feature>
<feature type="binding site" evidence="9">
    <location>
        <position position="242"/>
    </location>
    <ligand>
        <name>[4Fe-4S] cluster</name>
        <dbReference type="ChEBI" id="CHEBI:49883"/>
        <label>2</label>
    </ligand>
</feature>
<evidence type="ECO:0000256" key="7">
    <source>
        <dbReference type="ARBA" id="ARBA00023004"/>
    </source>
</evidence>
<feature type="binding site" evidence="9">
    <location>
        <position position="215"/>
    </location>
    <ligand>
        <name>[4Fe-4S] cluster</name>
        <dbReference type="ChEBI" id="CHEBI:49883"/>
        <label>2</label>
    </ligand>
</feature>
<keyword evidence="4 9" id="KW-0479">Metal-binding</keyword>
<keyword evidence="12" id="KW-1185">Reference proteome</keyword>
<feature type="binding site" evidence="9">
    <location>
        <position position="217"/>
    </location>
    <ligand>
        <name>cob(II)alamin</name>
        <dbReference type="ChEBI" id="CHEBI:16304"/>
    </ligand>
</feature>
<evidence type="ECO:0000256" key="1">
    <source>
        <dbReference type="ARBA" id="ARBA00022485"/>
    </source>
</evidence>
<dbReference type="AlphaFoldDB" id="A0A0E9LT40"/>
<feature type="binding site" evidence="9">
    <location>
        <position position="249"/>
    </location>
    <ligand>
        <name>[4Fe-4S] cluster</name>
        <dbReference type="ChEBI" id="CHEBI:49883"/>
        <label>1</label>
    </ligand>
</feature>
<dbReference type="OrthoDB" id="9784571at2"/>
<dbReference type="InterPro" id="IPR017900">
    <property type="entry name" value="4Fe4S_Fe_S_CS"/>
</dbReference>
<dbReference type="NCBIfam" id="TIGR00276">
    <property type="entry name" value="tRNA epoxyqueuosine(34) reductase QueG"/>
    <property type="match status" value="1"/>
</dbReference>
<organism evidence="11 12">
    <name type="scientific">Geofilum rubicundum JCM 15548</name>
    <dbReference type="NCBI Taxonomy" id="1236989"/>
    <lineage>
        <taxon>Bacteria</taxon>
        <taxon>Pseudomonadati</taxon>
        <taxon>Bacteroidota</taxon>
        <taxon>Bacteroidia</taxon>
        <taxon>Marinilabiliales</taxon>
        <taxon>Marinilabiliaceae</taxon>
        <taxon>Geofilum</taxon>
    </lineage>
</organism>
<feature type="binding site" evidence="9">
    <location>
        <position position="158"/>
    </location>
    <ligand>
        <name>cob(II)alamin</name>
        <dbReference type="ChEBI" id="CHEBI:16304"/>
    </ligand>
</feature>
<feature type="binding site" evidence="9">
    <location>
        <position position="189"/>
    </location>
    <ligand>
        <name>[4Fe-4S] cluster</name>
        <dbReference type="ChEBI" id="CHEBI:49883"/>
        <label>1</label>
    </ligand>
</feature>
<feature type="binding site" evidence="9">
    <location>
        <position position="61"/>
    </location>
    <ligand>
        <name>cob(II)alamin</name>
        <dbReference type="ChEBI" id="CHEBI:16304"/>
    </ligand>
</feature>
<evidence type="ECO:0000256" key="3">
    <source>
        <dbReference type="ARBA" id="ARBA00022694"/>
    </source>
</evidence>
<comment type="caution">
    <text evidence="9">Lacks conserved residue(s) required for the propagation of feature annotation.</text>
</comment>
<evidence type="ECO:0000256" key="5">
    <source>
        <dbReference type="ARBA" id="ARBA00022785"/>
    </source>
</evidence>
<keyword evidence="3 9" id="KW-0819">tRNA processing</keyword>
<proteinExistence type="inferred from homology"/>
<comment type="catalytic activity">
    <reaction evidence="9">
        <text>epoxyqueuosine(34) in tRNA + AH2 = queuosine(34) in tRNA + A + H2O</text>
        <dbReference type="Rhea" id="RHEA:32159"/>
        <dbReference type="Rhea" id="RHEA-COMP:18571"/>
        <dbReference type="Rhea" id="RHEA-COMP:18582"/>
        <dbReference type="ChEBI" id="CHEBI:13193"/>
        <dbReference type="ChEBI" id="CHEBI:15377"/>
        <dbReference type="ChEBI" id="CHEBI:17499"/>
        <dbReference type="ChEBI" id="CHEBI:194431"/>
        <dbReference type="ChEBI" id="CHEBI:194443"/>
        <dbReference type="EC" id="1.17.99.6"/>
    </reaction>
</comment>
<sequence>MSLTSEYMAREIRSEALRIGFDDIGFSPAKELVEDKERLTQWLDNGYNAGMGYMANHFEKRVNPALLVEGSLSVITVVYNYHPSEALLSQKVPKISRYAYGLDYHDTIRKKIGSLFDFIRAHLYPQLEGRFFVDSAPLLERSLAVRAGLGWIGKNSMLINRKLGSYIFIGELVVNMELPYHESPMMDRCGGCSNCVDACPTQAILPDRVIDGNKCISYLTIENKTEIPRTFDGKLKGWAFGCDICQEVCPWNRKAPDTDEPDFRPSETLLTMEKGDWEELTAEGFSKLFKGSAVKRAKYAGWLRNYRFVTEK</sequence>
<feature type="domain" description="4Fe-4S ferredoxin-type" evidence="10">
    <location>
        <begin position="177"/>
        <end position="209"/>
    </location>
</feature>
<dbReference type="RefSeq" id="WP_062121935.1">
    <property type="nucleotide sequence ID" value="NZ_BAZW01000001.1"/>
</dbReference>
<dbReference type="HAMAP" id="MF_00916">
    <property type="entry name" value="QueG"/>
    <property type="match status" value="1"/>
</dbReference>
<dbReference type="PROSITE" id="PS51379">
    <property type="entry name" value="4FE4S_FER_2"/>
    <property type="match status" value="1"/>
</dbReference>
<dbReference type="UniPathway" id="UPA00392"/>
<keyword evidence="9" id="KW-0846">Cobalamin</keyword>
<evidence type="ECO:0000313" key="11">
    <source>
        <dbReference type="EMBL" id="GAO28015.1"/>
    </source>
</evidence>
<keyword evidence="8 9" id="KW-0411">Iron-sulfur</keyword>